<feature type="region of interest" description="Disordered" evidence="1">
    <location>
        <begin position="175"/>
        <end position="225"/>
    </location>
</feature>
<sequence>MAEPKGLLEDWRKLHLTEEENDVQIDYDSQMDNIISRQMKYCLIDKLLSSRRIVPRIIKNTFANAWRTNLGFNVEGLGRNLFLVKFDTKKDKEMPLAFWIKLLDIPLGLHNKYMAKKILIDITKPLRRGIWIKSREDQERMWINIRVGDSDAEVDPRKWQFDGWLRFKGNNIRRRKNSPQRNEKESSFAEFPASKGRNSPSVDNLGLSMKEKVSKGSSPMDGNINKQKNSLLFHAYGLESWPY</sequence>
<evidence type="ECO:0000256" key="1">
    <source>
        <dbReference type="SAM" id="MobiDB-lite"/>
    </source>
</evidence>
<accession>A0ABP0XS74</accession>
<dbReference type="Proteomes" id="UP001642487">
    <property type="component" value="Chromosome 1"/>
</dbReference>
<proteinExistence type="predicted"/>
<gene>
    <name evidence="2" type="ORF">CITCOLO1_LOCUS1843</name>
</gene>
<evidence type="ECO:0008006" key="4">
    <source>
        <dbReference type="Google" id="ProtNLM"/>
    </source>
</evidence>
<name>A0ABP0XS74_9ROSI</name>
<protein>
    <recommendedName>
        <fullName evidence="4">DUF4283 domain-containing protein</fullName>
    </recommendedName>
</protein>
<evidence type="ECO:0000313" key="2">
    <source>
        <dbReference type="EMBL" id="CAK9310226.1"/>
    </source>
</evidence>
<dbReference type="EMBL" id="OZ021735">
    <property type="protein sequence ID" value="CAK9310226.1"/>
    <property type="molecule type" value="Genomic_DNA"/>
</dbReference>
<organism evidence="2 3">
    <name type="scientific">Citrullus colocynthis</name>
    <name type="common">colocynth</name>
    <dbReference type="NCBI Taxonomy" id="252529"/>
    <lineage>
        <taxon>Eukaryota</taxon>
        <taxon>Viridiplantae</taxon>
        <taxon>Streptophyta</taxon>
        <taxon>Embryophyta</taxon>
        <taxon>Tracheophyta</taxon>
        <taxon>Spermatophyta</taxon>
        <taxon>Magnoliopsida</taxon>
        <taxon>eudicotyledons</taxon>
        <taxon>Gunneridae</taxon>
        <taxon>Pentapetalae</taxon>
        <taxon>rosids</taxon>
        <taxon>fabids</taxon>
        <taxon>Cucurbitales</taxon>
        <taxon>Cucurbitaceae</taxon>
        <taxon>Benincaseae</taxon>
        <taxon>Citrullus</taxon>
    </lineage>
</organism>
<reference evidence="2 3" key="1">
    <citation type="submission" date="2024-03" db="EMBL/GenBank/DDBJ databases">
        <authorList>
            <person name="Gkanogiannis A."/>
            <person name="Becerra Lopez-Lavalle L."/>
        </authorList>
    </citation>
    <scope>NUCLEOTIDE SEQUENCE [LARGE SCALE GENOMIC DNA]</scope>
</reference>
<evidence type="ECO:0000313" key="3">
    <source>
        <dbReference type="Proteomes" id="UP001642487"/>
    </source>
</evidence>
<keyword evidence="3" id="KW-1185">Reference proteome</keyword>